<dbReference type="Pfam" id="PF17857">
    <property type="entry name" value="AAA_lid_1"/>
    <property type="match status" value="1"/>
</dbReference>
<dbReference type="Pfam" id="PF12775">
    <property type="entry name" value="AAA_7"/>
    <property type="match status" value="1"/>
</dbReference>
<dbReference type="GO" id="GO:0051959">
    <property type="term" value="F:dynein light intermediate chain binding"/>
    <property type="evidence" value="ECO:0007669"/>
    <property type="project" value="InterPro"/>
</dbReference>
<dbReference type="VEuPathDB" id="ToxoDB:EBH_0004770"/>
<reference evidence="2" key="1">
    <citation type="submission" date="2013-10" db="EMBL/GenBank/DDBJ databases">
        <title>Genomic analysis of the causative agents of coccidiosis in chickens.</title>
        <authorList>
            <person name="Reid A.J."/>
            <person name="Blake D."/>
            <person name="Billington K."/>
            <person name="Browne H."/>
            <person name="Dunn M."/>
            <person name="Hung S."/>
            <person name="Kawahara F."/>
            <person name="Miranda-Saavedra D."/>
            <person name="Mourier T."/>
            <person name="Nagra H."/>
            <person name="Otto T.D."/>
            <person name="Rawlings N."/>
            <person name="Sanchez A."/>
            <person name="Sanders M."/>
            <person name="Subramaniam C."/>
            <person name="Tay Y."/>
            <person name="Dear P."/>
            <person name="Doerig C."/>
            <person name="Gruber A."/>
            <person name="Parkinson J."/>
            <person name="Shirley M."/>
            <person name="Wan K.L."/>
            <person name="Berriman M."/>
            <person name="Tomley F."/>
            <person name="Pain A."/>
        </authorList>
    </citation>
    <scope>NUCLEOTIDE SEQUENCE [LARGE SCALE GENOMIC DNA]</scope>
    <source>
        <strain evidence="2">Houghton</strain>
    </source>
</reference>
<dbReference type="InterPro" id="IPR026983">
    <property type="entry name" value="DHC"/>
</dbReference>
<dbReference type="InterPro" id="IPR041589">
    <property type="entry name" value="DNAH3_AAA_lid_1"/>
</dbReference>
<proteinExistence type="predicted"/>
<dbReference type="GO" id="GO:0030286">
    <property type="term" value="C:dynein complex"/>
    <property type="evidence" value="ECO:0007669"/>
    <property type="project" value="InterPro"/>
</dbReference>
<organism evidence="2 3">
    <name type="scientific">Eimeria brunetti</name>
    <dbReference type="NCBI Taxonomy" id="51314"/>
    <lineage>
        <taxon>Eukaryota</taxon>
        <taxon>Sar</taxon>
        <taxon>Alveolata</taxon>
        <taxon>Apicomplexa</taxon>
        <taxon>Conoidasida</taxon>
        <taxon>Coccidia</taxon>
        <taxon>Eucoccidiorida</taxon>
        <taxon>Eimeriorina</taxon>
        <taxon>Eimeriidae</taxon>
        <taxon>Eimeria</taxon>
    </lineage>
</organism>
<dbReference type="Gene3D" id="3.40.50.300">
    <property type="entry name" value="P-loop containing nucleotide triphosphate hydrolases"/>
    <property type="match status" value="1"/>
</dbReference>
<sequence length="296" mass="33902">MALAHRTTTEDVEDFLTSRFVKRHRRSLGPPYGSRMLFLIDDLASPVPDTFGAQRPHQLLRQIVEYGGFFERSRFQFIHVEDTSTVLAGATDVAGTKTDMRLLRHFNILFQDEFSSEDKKHIFTQVVRGTWARSLPALHSCSEDIIEATVAAYERITAHLLPTPLKCHYTFTTRDISRALEVMLMADTSKLKTKADIARLWLHEMQRQFGDRLVSIEDRKWTERMLVKQISATLKLKDELADCVCSQIMFGDFAQMGSSKSYSEILASEEEMNEVLTRQGLIICYLPGVVHLPEQQ</sequence>
<dbReference type="PANTHER" id="PTHR22878:SF68">
    <property type="entry name" value="DYNEIN HEAVY CHAIN 6, AXONEMAL-LIKE"/>
    <property type="match status" value="1"/>
</dbReference>
<gene>
    <name evidence="2" type="ORF">EBH_0004770</name>
</gene>
<evidence type="ECO:0000259" key="1">
    <source>
        <dbReference type="Pfam" id="PF17857"/>
    </source>
</evidence>
<dbReference type="SUPFAM" id="SSF52540">
    <property type="entry name" value="P-loop containing nucleoside triphosphate hydrolases"/>
    <property type="match status" value="1"/>
</dbReference>
<name>U6LVU9_9EIME</name>
<dbReference type="GO" id="GO:0045505">
    <property type="term" value="F:dynein intermediate chain binding"/>
    <property type="evidence" value="ECO:0007669"/>
    <property type="project" value="InterPro"/>
</dbReference>
<reference evidence="2" key="2">
    <citation type="submission" date="2013-10" db="EMBL/GenBank/DDBJ databases">
        <authorList>
            <person name="Aslett M."/>
        </authorList>
    </citation>
    <scope>NUCLEOTIDE SEQUENCE [LARGE SCALE GENOMIC DNA]</scope>
    <source>
        <strain evidence="2">Houghton</strain>
    </source>
</reference>
<keyword evidence="3" id="KW-1185">Reference proteome</keyword>
<dbReference type="OrthoDB" id="447753at2759"/>
<dbReference type="GO" id="GO:0007018">
    <property type="term" value="P:microtubule-based movement"/>
    <property type="evidence" value="ECO:0007669"/>
    <property type="project" value="InterPro"/>
</dbReference>
<dbReference type="Proteomes" id="UP000030750">
    <property type="component" value="Unassembled WGS sequence"/>
</dbReference>
<evidence type="ECO:0000313" key="2">
    <source>
        <dbReference type="EMBL" id="CDJ52734.1"/>
    </source>
</evidence>
<accession>U6LVU9</accession>
<evidence type="ECO:0000313" key="3">
    <source>
        <dbReference type="Proteomes" id="UP000030750"/>
    </source>
</evidence>
<dbReference type="AlphaFoldDB" id="U6LVU9"/>
<protein>
    <submittedName>
        <fullName evidence="2">Dynein heavy chain, related</fullName>
    </submittedName>
</protein>
<dbReference type="Gene3D" id="1.20.920.30">
    <property type="match status" value="1"/>
</dbReference>
<dbReference type="InterPro" id="IPR027417">
    <property type="entry name" value="P-loop_NTPase"/>
</dbReference>
<dbReference type="EMBL" id="HG713182">
    <property type="protein sequence ID" value="CDJ52734.1"/>
    <property type="molecule type" value="Genomic_DNA"/>
</dbReference>
<dbReference type="PANTHER" id="PTHR22878">
    <property type="entry name" value="DYNEIN HEAVY CHAIN 6, AXONEMAL-LIKE-RELATED"/>
    <property type="match status" value="1"/>
</dbReference>
<feature type="domain" description="Dynein heavy chain 3 AAA+ lid" evidence="1">
    <location>
        <begin position="146"/>
        <end position="243"/>
    </location>
</feature>